<evidence type="ECO:0000313" key="3">
    <source>
        <dbReference type="Proteomes" id="UP000050794"/>
    </source>
</evidence>
<feature type="transmembrane region" description="Helical" evidence="1">
    <location>
        <begin position="60"/>
        <end position="86"/>
    </location>
</feature>
<sequence length="108" mass="12768">MLKNIQNGMRLVLVVGMFALLTILSLEIVYFRRAIFILMIPASVILITVLAIVRQKHHLVWPIIAISCFHIFVSLYFGLIFLYYYFFKPLYIIMVLNWAFDSKLFKTF</sequence>
<keyword evidence="1" id="KW-1133">Transmembrane helix</keyword>
<keyword evidence="3" id="KW-1185">Reference proteome</keyword>
<accession>A0A183V999</accession>
<dbReference type="Proteomes" id="UP000050794">
    <property type="component" value="Unassembled WGS sequence"/>
</dbReference>
<reference evidence="4" key="1">
    <citation type="submission" date="2016-06" db="UniProtKB">
        <authorList>
            <consortium name="WormBaseParasite"/>
        </authorList>
    </citation>
    <scope>IDENTIFICATION</scope>
</reference>
<gene>
    <name evidence="2" type="ORF">TCNE_LOCUS17319</name>
</gene>
<keyword evidence="1" id="KW-0812">Transmembrane</keyword>
<dbReference type="AlphaFoldDB" id="A0A183V999"/>
<evidence type="ECO:0000313" key="4">
    <source>
        <dbReference type="WBParaSite" id="TCNE_0001732001-mRNA-1"/>
    </source>
</evidence>
<protein>
    <submittedName>
        <fullName evidence="2 4">Uncharacterized protein</fullName>
    </submittedName>
</protein>
<dbReference type="WBParaSite" id="TCNE_0001732001-mRNA-1">
    <property type="protein sequence ID" value="TCNE_0001732001-mRNA-1"/>
    <property type="gene ID" value="TCNE_0001732001"/>
</dbReference>
<feature type="transmembrane region" description="Helical" evidence="1">
    <location>
        <begin position="35"/>
        <end position="53"/>
    </location>
</feature>
<keyword evidence="1" id="KW-0472">Membrane</keyword>
<organism evidence="3 4">
    <name type="scientific">Toxocara canis</name>
    <name type="common">Canine roundworm</name>
    <dbReference type="NCBI Taxonomy" id="6265"/>
    <lineage>
        <taxon>Eukaryota</taxon>
        <taxon>Metazoa</taxon>
        <taxon>Ecdysozoa</taxon>
        <taxon>Nematoda</taxon>
        <taxon>Chromadorea</taxon>
        <taxon>Rhabditida</taxon>
        <taxon>Spirurina</taxon>
        <taxon>Ascaridomorpha</taxon>
        <taxon>Ascaridoidea</taxon>
        <taxon>Toxocaridae</taxon>
        <taxon>Toxocara</taxon>
    </lineage>
</organism>
<dbReference type="EMBL" id="UYWY01024325">
    <property type="protein sequence ID" value="VDM48640.1"/>
    <property type="molecule type" value="Genomic_DNA"/>
</dbReference>
<reference evidence="2 3" key="2">
    <citation type="submission" date="2018-11" db="EMBL/GenBank/DDBJ databases">
        <authorList>
            <consortium name="Pathogen Informatics"/>
        </authorList>
    </citation>
    <scope>NUCLEOTIDE SEQUENCE [LARGE SCALE GENOMIC DNA]</scope>
</reference>
<evidence type="ECO:0000313" key="2">
    <source>
        <dbReference type="EMBL" id="VDM48640.1"/>
    </source>
</evidence>
<evidence type="ECO:0000256" key="1">
    <source>
        <dbReference type="SAM" id="Phobius"/>
    </source>
</evidence>
<name>A0A183V999_TOXCA</name>
<proteinExistence type="predicted"/>